<evidence type="ECO:0008006" key="4">
    <source>
        <dbReference type="Google" id="ProtNLM"/>
    </source>
</evidence>
<reference evidence="3" key="1">
    <citation type="submission" date="2023-07" db="EMBL/GenBank/DDBJ databases">
        <title>30 novel species of actinomycetes from the DSMZ collection.</title>
        <authorList>
            <person name="Nouioui I."/>
        </authorList>
    </citation>
    <scope>NUCLEOTIDE SEQUENCE [LARGE SCALE GENOMIC DNA]</scope>
    <source>
        <strain evidence="3">DSM 41981</strain>
    </source>
</reference>
<evidence type="ECO:0000256" key="1">
    <source>
        <dbReference type="SAM" id="MobiDB-lite"/>
    </source>
</evidence>
<sequence>MNTVRLAGAVAAALGIWVLWRRHRYPGGWAFAFSFQYETDRERLANARSKARHAARTAAQTESTAQAQLTSAKADYDRRLDQLAQKIAALRNPGTGERLGSLGELALFRHALVVTSSTDTRSIALADLDVSFDKEERIYSIYITQVTGHRHRVKYPHFRAPLDDQPLFDHEAVSDFVIAIQNAVADENNTRARIPHQLKEAERELEDARADTRAQEAARRRLAQVRQRNRQDPDREAAEDELERARLAWKKLTGRMPPR</sequence>
<feature type="region of interest" description="Disordered" evidence="1">
    <location>
        <begin position="202"/>
        <end position="240"/>
    </location>
</feature>
<feature type="compositionally biased region" description="Basic and acidic residues" evidence="1">
    <location>
        <begin position="202"/>
        <end position="219"/>
    </location>
</feature>
<name>A0ABD5EWG6_9ACTN</name>
<evidence type="ECO:0000313" key="3">
    <source>
        <dbReference type="Proteomes" id="UP001183535"/>
    </source>
</evidence>
<accession>A0ABD5EWG6</accession>
<protein>
    <recommendedName>
        <fullName evidence="4">DUF1682 domain-containing protein</fullName>
    </recommendedName>
</protein>
<comment type="caution">
    <text evidence="2">The sequence shown here is derived from an EMBL/GenBank/DDBJ whole genome shotgun (WGS) entry which is preliminary data.</text>
</comment>
<evidence type="ECO:0000313" key="2">
    <source>
        <dbReference type="EMBL" id="MDT0438679.1"/>
    </source>
</evidence>
<dbReference type="EMBL" id="JAVRES010000019">
    <property type="protein sequence ID" value="MDT0438679.1"/>
    <property type="molecule type" value="Genomic_DNA"/>
</dbReference>
<dbReference type="Proteomes" id="UP001183535">
    <property type="component" value="Unassembled WGS sequence"/>
</dbReference>
<gene>
    <name evidence="2" type="ORF">RM877_28795</name>
</gene>
<dbReference type="AlphaFoldDB" id="A0ABD5EWG6"/>
<organism evidence="2 3">
    <name type="scientific">Streptomyces doudnae</name>
    <dbReference type="NCBI Taxonomy" id="3075536"/>
    <lineage>
        <taxon>Bacteria</taxon>
        <taxon>Bacillati</taxon>
        <taxon>Actinomycetota</taxon>
        <taxon>Actinomycetes</taxon>
        <taxon>Kitasatosporales</taxon>
        <taxon>Streptomycetaceae</taxon>
        <taxon>Streptomyces</taxon>
    </lineage>
</organism>
<dbReference type="RefSeq" id="WP_141721435.1">
    <property type="nucleotide sequence ID" value="NZ_JAVRES010000019.1"/>
</dbReference>
<proteinExistence type="predicted"/>
<keyword evidence="3" id="KW-1185">Reference proteome</keyword>